<reference evidence="5 6" key="1">
    <citation type="journal article" date="2011" name="Stand. Genomic Sci.">
        <title>Complete genome of the onion pathogen Enterobacter cloacae EcWSU1.</title>
        <authorList>
            <person name="Humann J.L."/>
            <person name="Wildung M."/>
            <person name="Cheng C.H."/>
            <person name="Lee T."/>
            <person name="Stewart J.E."/>
            <person name="Drew J.C."/>
            <person name="Triplett E.W."/>
            <person name="Main D."/>
            <person name="Schroeder B.K."/>
        </authorList>
    </citation>
    <scope>NUCLEOTIDE SEQUENCE [LARGE SCALE GENOMIC DNA]</scope>
    <source>
        <strain evidence="5 6">EcWSU1</strain>
    </source>
</reference>
<keyword evidence="1" id="KW-0805">Transcription regulation</keyword>
<dbReference type="Pfam" id="PF13377">
    <property type="entry name" value="Peripla_BP_3"/>
    <property type="match status" value="1"/>
</dbReference>
<dbReference type="Pfam" id="PF00356">
    <property type="entry name" value="LacI"/>
    <property type="match status" value="1"/>
</dbReference>
<evidence type="ECO:0000256" key="3">
    <source>
        <dbReference type="ARBA" id="ARBA00023163"/>
    </source>
</evidence>
<evidence type="ECO:0000259" key="4">
    <source>
        <dbReference type="PROSITE" id="PS50932"/>
    </source>
</evidence>
<dbReference type="PANTHER" id="PTHR30146">
    <property type="entry name" value="LACI-RELATED TRANSCRIPTIONAL REPRESSOR"/>
    <property type="match status" value="1"/>
</dbReference>
<dbReference type="CDD" id="cd06267">
    <property type="entry name" value="PBP1_LacI_sugar_binding-like"/>
    <property type="match status" value="1"/>
</dbReference>
<evidence type="ECO:0000256" key="2">
    <source>
        <dbReference type="ARBA" id="ARBA00023125"/>
    </source>
</evidence>
<evidence type="ECO:0000313" key="6">
    <source>
        <dbReference type="Proteomes" id="UP000007838"/>
    </source>
</evidence>
<dbReference type="HOGENOM" id="CLU_037628_6_1_6"/>
<dbReference type="CDD" id="cd01392">
    <property type="entry name" value="HTH_LacI"/>
    <property type="match status" value="1"/>
</dbReference>
<protein>
    <submittedName>
        <fullName evidence="5">HTH-type transcriptional regulator galR</fullName>
    </submittedName>
</protein>
<dbReference type="AlphaFoldDB" id="G8LDA3"/>
<feature type="domain" description="HTH lacI-type" evidence="4">
    <location>
        <begin position="39"/>
        <end position="93"/>
    </location>
</feature>
<dbReference type="PANTHER" id="PTHR30146:SF67">
    <property type="entry name" value="HTH-TYPE TRANSCRIPTIONAL REGULATOR ASCG"/>
    <property type="match status" value="1"/>
</dbReference>
<dbReference type="SUPFAM" id="SSF47413">
    <property type="entry name" value="lambda repressor-like DNA-binding domains"/>
    <property type="match status" value="1"/>
</dbReference>
<accession>G8LDA3</accession>
<dbReference type="EMBL" id="CP002886">
    <property type="protein sequence ID" value="AEW75109.1"/>
    <property type="molecule type" value="Genomic_DNA"/>
</dbReference>
<proteinExistence type="predicted"/>
<evidence type="ECO:0000313" key="5">
    <source>
        <dbReference type="EMBL" id="AEW75109.1"/>
    </source>
</evidence>
<sequence>MATGFARRANVKPPVGGAKILKVGYVKITKTHHAENAMPTIDDVSRLANVSRATVSRVLTGTRGVREESREAVLRAVEELNYRPSFAAQNLASQSSSYVGLVLSAKDESSGARLLPALSRAMKALNKTLIVEYVNDPVEQAVTVDDLQRQCVAVVVFGPVAAGSAENVISFDRPVVDAKPQGYDFAFATESACRYMTGKGHRNIALVIDSEHDDNSKKMVEGYRNVLQNYSLPFNRQLVLTANEDVEQALLTLINSLSKFSAIVVKRDAYAAEAMRLFREFGISVPQEVSLLSLEDSPLATQLYPQLTCISWPMDQLLTQCVERIKSLVDGRPVRTSELSPVIGKLTPRQSVMEKS</sequence>
<evidence type="ECO:0000256" key="1">
    <source>
        <dbReference type="ARBA" id="ARBA00023015"/>
    </source>
</evidence>
<keyword evidence="3" id="KW-0804">Transcription</keyword>
<dbReference type="Gene3D" id="1.10.260.40">
    <property type="entry name" value="lambda repressor-like DNA-binding domains"/>
    <property type="match status" value="1"/>
</dbReference>
<dbReference type="SMART" id="SM00354">
    <property type="entry name" value="HTH_LACI"/>
    <property type="match status" value="1"/>
</dbReference>
<dbReference type="InterPro" id="IPR046335">
    <property type="entry name" value="LacI/GalR-like_sensor"/>
</dbReference>
<dbReference type="KEGG" id="eec:EcWSU1_03681"/>
<keyword evidence="2" id="KW-0238">DNA-binding</keyword>
<dbReference type="InterPro" id="IPR000843">
    <property type="entry name" value="HTH_LacI"/>
</dbReference>
<organism evidence="5 6">
    <name type="scientific">Enterobacter ludwigii</name>
    <dbReference type="NCBI Taxonomy" id="299767"/>
    <lineage>
        <taxon>Bacteria</taxon>
        <taxon>Pseudomonadati</taxon>
        <taxon>Pseudomonadota</taxon>
        <taxon>Gammaproteobacteria</taxon>
        <taxon>Enterobacterales</taxon>
        <taxon>Enterobacteriaceae</taxon>
        <taxon>Enterobacter</taxon>
        <taxon>Enterobacter cloacae complex</taxon>
    </lineage>
</organism>
<dbReference type="GO" id="GO:0000976">
    <property type="term" value="F:transcription cis-regulatory region binding"/>
    <property type="evidence" value="ECO:0007669"/>
    <property type="project" value="TreeGrafter"/>
</dbReference>
<name>G8LDA3_9ENTR</name>
<gene>
    <name evidence="5" type="primary">galR</name>
    <name evidence="5" type="ORF">EcWSU1_03681</name>
</gene>
<dbReference type="InterPro" id="IPR010982">
    <property type="entry name" value="Lambda_DNA-bd_dom_sf"/>
</dbReference>
<dbReference type="Gene3D" id="3.40.50.2300">
    <property type="match status" value="2"/>
</dbReference>
<dbReference type="eggNOG" id="COG1609">
    <property type="taxonomic scope" value="Bacteria"/>
</dbReference>
<dbReference type="PROSITE" id="PS50932">
    <property type="entry name" value="HTH_LACI_2"/>
    <property type="match status" value="1"/>
</dbReference>
<dbReference type="SUPFAM" id="SSF53822">
    <property type="entry name" value="Periplasmic binding protein-like I"/>
    <property type="match status" value="1"/>
</dbReference>
<dbReference type="Proteomes" id="UP000007838">
    <property type="component" value="Chromosome"/>
</dbReference>
<dbReference type="InterPro" id="IPR028082">
    <property type="entry name" value="Peripla_BP_I"/>
</dbReference>
<dbReference type="GO" id="GO:0003700">
    <property type="term" value="F:DNA-binding transcription factor activity"/>
    <property type="evidence" value="ECO:0007669"/>
    <property type="project" value="TreeGrafter"/>
</dbReference>